<evidence type="ECO:0000313" key="10">
    <source>
        <dbReference type="EMBL" id="AZI59160.1"/>
    </source>
</evidence>
<keyword evidence="3 8" id="KW-0812">Transmembrane</keyword>
<comment type="pathway">
    <text evidence="2">Carotenoid biosynthesis.</text>
</comment>
<dbReference type="GO" id="GO:0016872">
    <property type="term" value="F:intramolecular lyase activity"/>
    <property type="evidence" value="ECO:0007669"/>
    <property type="project" value="InterPro"/>
</dbReference>
<evidence type="ECO:0000256" key="1">
    <source>
        <dbReference type="ARBA" id="ARBA00004141"/>
    </source>
</evidence>
<dbReference type="GO" id="GO:0016117">
    <property type="term" value="P:carotenoid biosynthetic process"/>
    <property type="evidence" value="ECO:0007669"/>
    <property type="project" value="UniProtKB-KW"/>
</dbReference>
<gene>
    <name evidence="10" type="ORF">EH165_14440</name>
</gene>
<reference evidence="10 11" key="1">
    <citation type="submission" date="2018-11" db="EMBL/GenBank/DDBJ databases">
        <authorList>
            <person name="Da X."/>
        </authorList>
    </citation>
    <scope>NUCLEOTIDE SEQUENCE [LARGE SCALE GENOMIC DNA]</scope>
    <source>
        <strain evidence="10 11">S14-144</strain>
    </source>
</reference>
<keyword evidence="6 8" id="KW-0472">Membrane</keyword>
<keyword evidence="5 8" id="KW-1133">Transmembrane helix</keyword>
<dbReference type="GO" id="GO:0045436">
    <property type="term" value="F:lycopene beta cyclase activity"/>
    <property type="evidence" value="ECO:0007669"/>
    <property type="project" value="UniProtKB-ARBA"/>
</dbReference>
<dbReference type="InterPro" id="IPR017825">
    <property type="entry name" value="Lycopene_cyclase_dom"/>
</dbReference>
<keyword evidence="11" id="KW-1185">Reference proteome</keyword>
<name>A0A3G8ZPI2_9ACTN</name>
<evidence type="ECO:0000256" key="8">
    <source>
        <dbReference type="SAM" id="Phobius"/>
    </source>
</evidence>
<comment type="subcellular location">
    <subcellularLocation>
        <location evidence="1">Membrane</location>
        <topology evidence="1">Multi-pass membrane protein</topology>
    </subcellularLocation>
</comment>
<dbReference type="EMBL" id="CP034170">
    <property type="protein sequence ID" value="AZI59160.1"/>
    <property type="molecule type" value="Genomic_DNA"/>
</dbReference>
<feature type="domain" description="Lycopene cyclase" evidence="9">
    <location>
        <begin position="6"/>
        <end position="42"/>
    </location>
</feature>
<evidence type="ECO:0000256" key="4">
    <source>
        <dbReference type="ARBA" id="ARBA00022746"/>
    </source>
</evidence>
<organism evidence="10 11">
    <name type="scientific">Nakamurella antarctica</name>
    <dbReference type="NCBI Taxonomy" id="1902245"/>
    <lineage>
        <taxon>Bacteria</taxon>
        <taxon>Bacillati</taxon>
        <taxon>Actinomycetota</taxon>
        <taxon>Actinomycetes</taxon>
        <taxon>Nakamurellales</taxon>
        <taxon>Nakamurellaceae</taxon>
        <taxon>Nakamurella</taxon>
    </lineage>
</organism>
<evidence type="ECO:0000256" key="2">
    <source>
        <dbReference type="ARBA" id="ARBA00004829"/>
    </source>
</evidence>
<sequence>MGKARWWWFDKDDVPGIFIGSLPLEEWLFFVVIAMCAIISLEAVANLKPQWAQPRAAKL</sequence>
<evidence type="ECO:0000256" key="6">
    <source>
        <dbReference type="ARBA" id="ARBA00023136"/>
    </source>
</evidence>
<keyword evidence="4" id="KW-0125">Carotenoid biosynthesis</keyword>
<evidence type="ECO:0000313" key="11">
    <source>
        <dbReference type="Proteomes" id="UP000268084"/>
    </source>
</evidence>
<evidence type="ECO:0000259" key="9">
    <source>
        <dbReference type="Pfam" id="PF18916"/>
    </source>
</evidence>
<proteinExistence type="predicted"/>
<dbReference type="GO" id="GO:0016020">
    <property type="term" value="C:membrane"/>
    <property type="evidence" value="ECO:0007669"/>
    <property type="project" value="UniProtKB-SubCell"/>
</dbReference>
<reference evidence="10 11" key="2">
    <citation type="submission" date="2018-12" db="EMBL/GenBank/DDBJ databases">
        <title>Nakamurella antarcticus sp. nov., isolated from Antarctica South Shetland Islands soil.</title>
        <authorList>
            <person name="Peng F."/>
        </authorList>
    </citation>
    <scope>NUCLEOTIDE SEQUENCE [LARGE SCALE GENOMIC DNA]</scope>
    <source>
        <strain evidence="10 11">S14-144</strain>
    </source>
</reference>
<accession>A0A3G8ZPI2</accession>
<dbReference type="Proteomes" id="UP000268084">
    <property type="component" value="Chromosome"/>
</dbReference>
<evidence type="ECO:0000256" key="5">
    <source>
        <dbReference type="ARBA" id="ARBA00022989"/>
    </source>
</evidence>
<dbReference type="RefSeq" id="WP_124800064.1">
    <property type="nucleotide sequence ID" value="NZ_CP034170.1"/>
</dbReference>
<dbReference type="AlphaFoldDB" id="A0A3G8ZPI2"/>
<dbReference type="Pfam" id="PF18916">
    <property type="entry name" value="Lycopene_cyc"/>
    <property type="match status" value="1"/>
</dbReference>
<feature type="transmembrane region" description="Helical" evidence="8">
    <location>
        <begin position="27"/>
        <end position="45"/>
    </location>
</feature>
<keyword evidence="7" id="KW-0413">Isomerase</keyword>
<evidence type="ECO:0000256" key="3">
    <source>
        <dbReference type="ARBA" id="ARBA00022692"/>
    </source>
</evidence>
<dbReference type="KEGG" id="nak:EH165_14440"/>
<dbReference type="OrthoDB" id="5195186at2"/>
<evidence type="ECO:0000256" key="7">
    <source>
        <dbReference type="ARBA" id="ARBA00023235"/>
    </source>
</evidence>
<protein>
    <recommendedName>
        <fullName evidence="9">Lycopene cyclase domain-containing protein</fullName>
    </recommendedName>
</protein>